<accession>A0A486XQV3</accession>
<dbReference type="AlphaFoldDB" id="A0A486XQV3"/>
<organism evidence="1">
    <name type="scientific">Rheinheimera sp. BAL341</name>
    <dbReference type="NCBI Taxonomy" id="1708203"/>
    <lineage>
        <taxon>Bacteria</taxon>
        <taxon>Pseudomonadati</taxon>
        <taxon>Pseudomonadota</taxon>
        <taxon>Gammaproteobacteria</taxon>
        <taxon>Chromatiales</taxon>
        <taxon>Chromatiaceae</taxon>
        <taxon>Rheinheimera</taxon>
    </lineage>
</organism>
<name>A0A486XQV3_9GAMM</name>
<gene>
    <name evidence="1" type="ORF">BAL341_2019</name>
</gene>
<reference evidence="1" key="1">
    <citation type="submission" date="2019-04" db="EMBL/GenBank/DDBJ databases">
        <authorList>
            <person name="Brambilla D."/>
        </authorList>
    </citation>
    <scope>NUCLEOTIDE SEQUENCE</scope>
    <source>
        <strain evidence="1">BAL1</strain>
    </source>
</reference>
<protein>
    <submittedName>
        <fullName evidence="1">Uncharacterized protein</fullName>
    </submittedName>
</protein>
<sequence length="42" mass="4559">MVLSVAILMLLSVAKQQTKVGIVAVNDYKLAAAALLSRRRFV</sequence>
<evidence type="ECO:0000313" key="1">
    <source>
        <dbReference type="EMBL" id="VHO04640.1"/>
    </source>
</evidence>
<dbReference type="EMBL" id="CAAJGR010000111">
    <property type="protein sequence ID" value="VHO04640.1"/>
    <property type="molecule type" value="Genomic_DNA"/>
</dbReference>
<proteinExistence type="predicted"/>